<sequence>MSLPIPTSIKPTSRARTYRIPNTSDAATGAHAGDNENAAVEKNTTGSSHHATSESFLWATREIAALDFLMNVPLQAEREIVRAGLSGERWQRKHAKKDLNTSAPTKDVLISSASQYETQHEDEENIRHLSSFDVTGSSYVDSDTNTATTGIASALGSTELRNHAAGGRWWDKLILKDKRFFSAANQQMQRRIESEMEEKELERPTESRLGHDDRRA</sequence>
<evidence type="ECO:0000313" key="2">
    <source>
        <dbReference type="EMBL" id="KAK1744796.1"/>
    </source>
</evidence>
<proteinExistence type="predicted"/>
<accession>A0AAD8YGM8</accession>
<feature type="compositionally biased region" description="Polar residues" evidence="1">
    <location>
        <begin position="9"/>
        <end position="26"/>
    </location>
</feature>
<evidence type="ECO:0000313" key="3">
    <source>
        <dbReference type="Proteomes" id="UP001224775"/>
    </source>
</evidence>
<organism evidence="2 3">
    <name type="scientific">Skeletonema marinoi</name>
    <dbReference type="NCBI Taxonomy" id="267567"/>
    <lineage>
        <taxon>Eukaryota</taxon>
        <taxon>Sar</taxon>
        <taxon>Stramenopiles</taxon>
        <taxon>Ochrophyta</taxon>
        <taxon>Bacillariophyta</taxon>
        <taxon>Coscinodiscophyceae</taxon>
        <taxon>Thalassiosirophycidae</taxon>
        <taxon>Thalassiosirales</taxon>
        <taxon>Skeletonemataceae</taxon>
        <taxon>Skeletonema</taxon>
        <taxon>Skeletonema marinoi-dohrnii complex</taxon>
    </lineage>
</organism>
<reference evidence="2" key="1">
    <citation type="submission" date="2023-06" db="EMBL/GenBank/DDBJ databases">
        <title>Survivors Of The Sea: Transcriptome response of Skeletonema marinoi to long-term dormancy.</title>
        <authorList>
            <person name="Pinder M.I.M."/>
            <person name="Kourtchenko O."/>
            <person name="Robertson E.K."/>
            <person name="Larsson T."/>
            <person name="Maumus F."/>
            <person name="Osuna-Cruz C.M."/>
            <person name="Vancaester E."/>
            <person name="Stenow R."/>
            <person name="Vandepoele K."/>
            <person name="Ploug H."/>
            <person name="Bruchert V."/>
            <person name="Godhe A."/>
            <person name="Topel M."/>
        </authorList>
    </citation>
    <scope>NUCLEOTIDE SEQUENCE</scope>
    <source>
        <strain evidence="2">R05AC</strain>
    </source>
</reference>
<evidence type="ECO:0000256" key="1">
    <source>
        <dbReference type="SAM" id="MobiDB-lite"/>
    </source>
</evidence>
<comment type="caution">
    <text evidence="2">The sequence shown here is derived from an EMBL/GenBank/DDBJ whole genome shotgun (WGS) entry which is preliminary data.</text>
</comment>
<gene>
    <name evidence="2" type="ORF">QTG54_004087</name>
</gene>
<keyword evidence="3" id="KW-1185">Reference proteome</keyword>
<name>A0AAD8YGM8_9STRA</name>
<dbReference type="Proteomes" id="UP001224775">
    <property type="component" value="Unassembled WGS sequence"/>
</dbReference>
<feature type="region of interest" description="Disordered" evidence="1">
    <location>
        <begin position="185"/>
        <end position="216"/>
    </location>
</feature>
<protein>
    <submittedName>
        <fullName evidence="2">Uncharacterized protein</fullName>
    </submittedName>
</protein>
<dbReference type="AlphaFoldDB" id="A0AAD8YGM8"/>
<dbReference type="EMBL" id="JATAAI010000006">
    <property type="protein sequence ID" value="KAK1744796.1"/>
    <property type="molecule type" value="Genomic_DNA"/>
</dbReference>
<feature type="compositionally biased region" description="Basic and acidic residues" evidence="1">
    <location>
        <begin position="190"/>
        <end position="216"/>
    </location>
</feature>
<feature type="region of interest" description="Disordered" evidence="1">
    <location>
        <begin position="1"/>
        <end position="34"/>
    </location>
</feature>